<accession>A0A5J4UNY5</accession>
<dbReference type="OrthoDB" id="6769862at2759"/>
<name>A0A5J4UNY5_9EUKA</name>
<proteinExistence type="predicted"/>
<protein>
    <submittedName>
        <fullName evidence="1">Uncharacterized protein</fullName>
    </submittedName>
</protein>
<sequence length="183" mass="19979">MAILITPDWRTLPCGMNLESKSVMSIKLPPTGECCIAGPGMEVAEATLPLATRELILSSDAQGTLSHYLSSLKHWISWCNVKEINPISNDPIDLANCMYDQFSSVKRNRCMCESMRSAVSSINGLITGKRLGQDYITQTVAREIGAHSDDGIRNLIKKFMKYAGLDVSLFSAYSLKAAGLSEA</sequence>
<reference evidence="1 2" key="1">
    <citation type="submission" date="2019-03" db="EMBL/GenBank/DDBJ databases">
        <title>Single cell metagenomics reveals metabolic interactions within the superorganism composed of flagellate Streblomastix strix and complex community of Bacteroidetes bacteria on its surface.</title>
        <authorList>
            <person name="Treitli S.C."/>
            <person name="Kolisko M."/>
            <person name="Husnik F."/>
            <person name="Keeling P."/>
            <person name="Hampl V."/>
        </authorList>
    </citation>
    <scope>NUCLEOTIDE SEQUENCE [LARGE SCALE GENOMIC DNA]</scope>
    <source>
        <strain evidence="1">ST1C</strain>
    </source>
</reference>
<organism evidence="1 2">
    <name type="scientific">Streblomastix strix</name>
    <dbReference type="NCBI Taxonomy" id="222440"/>
    <lineage>
        <taxon>Eukaryota</taxon>
        <taxon>Metamonada</taxon>
        <taxon>Preaxostyla</taxon>
        <taxon>Oxymonadida</taxon>
        <taxon>Streblomastigidae</taxon>
        <taxon>Streblomastix</taxon>
    </lineage>
</organism>
<gene>
    <name evidence="1" type="ORF">EZS28_032326</name>
</gene>
<dbReference type="EMBL" id="SNRW01013854">
    <property type="protein sequence ID" value="KAA6372147.1"/>
    <property type="molecule type" value="Genomic_DNA"/>
</dbReference>
<dbReference type="AlphaFoldDB" id="A0A5J4UNY5"/>
<comment type="caution">
    <text evidence="1">The sequence shown here is derived from an EMBL/GenBank/DDBJ whole genome shotgun (WGS) entry which is preliminary data.</text>
</comment>
<evidence type="ECO:0000313" key="2">
    <source>
        <dbReference type="Proteomes" id="UP000324800"/>
    </source>
</evidence>
<evidence type="ECO:0000313" key="1">
    <source>
        <dbReference type="EMBL" id="KAA6372147.1"/>
    </source>
</evidence>
<dbReference type="Proteomes" id="UP000324800">
    <property type="component" value="Unassembled WGS sequence"/>
</dbReference>